<reference evidence="2 3" key="1">
    <citation type="submission" date="2019-04" db="EMBL/GenBank/DDBJ databases">
        <title>Comparative genomics and transcriptomics to analyze fruiting body development in filamentous ascomycetes.</title>
        <authorList>
            <consortium name="DOE Joint Genome Institute"/>
            <person name="Lutkenhaus R."/>
            <person name="Traeger S."/>
            <person name="Breuer J."/>
            <person name="Kuo A."/>
            <person name="Lipzen A."/>
            <person name="Pangilinan J."/>
            <person name="Dilworth D."/>
            <person name="Sandor L."/>
            <person name="Poggeler S."/>
            <person name="Barry K."/>
            <person name="Grigoriev I.V."/>
            <person name="Nowrousian M."/>
        </authorList>
    </citation>
    <scope>NUCLEOTIDE SEQUENCE [LARGE SCALE GENOMIC DNA]</scope>
    <source>
        <strain evidence="2 3">CBS 389.68</strain>
    </source>
</reference>
<feature type="region of interest" description="Disordered" evidence="1">
    <location>
        <begin position="96"/>
        <end position="134"/>
    </location>
</feature>
<evidence type="ECO:0000313" key="2">
    <source>
        <dbReference type="EMBL" id="TGZ80791.1"/>
    </source>
</evidence>
<dbReference type="Proteomes" id="UP000298138">
    <property type="component" value="Unassembled WGS sequence"/>
</dbReference>
<keyword evidence="3" id="KW-1185">Reference proteome</keyword>
<protein>
    <submittedName>
        <fullName evidence="2">Uncharacterized protein</fullName>
    </submittedName>
</protein>
<feature type="region of interest" description="Disordered" evidence="1">
    <location>
        <begin position="1"/>
        <end position="47"/>
    </location>
</feature>
<proteinExistence type="predicted"/>
<gene>
    <name evidence="2" type="ORF">EX30DRAFT_364174</name>
</gene>
<organism evidence="2 3">
    <name type="scientific">Ascodesmis nigricans</name>
    <dbReference type="NCBI Taxonomy" id="341454"/>
    <lineage>
        <taxon>Eukaryota</taxon>
        <taxon>Fungi</taxon>
        <taxon>Dikarya</taxon>
        <taxon>Ascomycota</taxon>
        <taxon>Pezizomycotina</taxon>
        <taxon>Pezizomycetes</taxon>
        <taxon>Pezizales</taxon>
        <taxon>Ascodesmidaceae</taxon>
        <taxon>Ascodesmis</taxon>
    </lineage>
</organism>
<dbReference type="EMBL" id="ML220122">
    <property type="protein sequence ID" value="TGZ80791.1"/>
    <property type="molecule type" value="Genomic_DNA"/>
</dbReference>
<evidence type="ECO:0000313" key="3">
    <source>
        <dbReference type="Proteomes" id="UP000298138"/>
    </source>
</evidence>
<name>A0A4S2MW19_9PEZI</name>
<accession>A0A4S2MW19</accession>
<evidence type="ECO:0000256" key="1">
    <source>
        <dbReference type="SAM" id="MobiDB-lite"/>
    </source>
</evidence>
<dbReference type="AlphaFoldDB" id="A0A4S2MW19"/>
<sequence>MSHNRPPTPHSGGTLPELSSQGGTTIPPDSARPVTAPSHADPKSSRAFLANTTNVDLSAVADNAVAQPESVDDVGVAGEVTTGRGDQLPVDVEWKRLGGGGRRKGPDRHTKVGEAAGAAGRRGEKEGEVGWGSM</sequence>
<dbReference type="OrthoDB" id="5416172at2759"/>
<dbReference type="InParanoid" id="A0A4S2MW19"/>